<dbReference type="Pfam" id="PF11523">
    <property type="entry name" value="DUF3223"/>
    <property type="match status" value="1"/>
</dbReference>
<dbReference type="InterPro" id="IPR038120">
    <property type="entry name" value="Rpb1_funnel_sf"/>
</dbReference>
<accession>A0A0Q3GA61</accession>
<keyword evidence="4" id="KW-0548">Nucleotidyltransferase</keyword>
<gene>
    <name evidence="10" type="primary">LOC100842842</name>
    <name evidence="9" type="ORF">BRADI_2g34876v3</name>
</gene>
<dbReference type="GO" id="GO:0003899">
    <property type="term" value="F:DNA-directed RNA polymerase activity"/>
    <property type="evidence" value="ECO:0007669"/>
    <property type="project" value="UniProtKB-EC"/>
</dbReference>
<dbReference type="PANTHER" id="PTHR19376">
    <property type="entry name" value="DNA-DIRECTED RNA POLYMERASE"/>
    <property type="match status" value="1"/>
</dbReference>
<dbReference type="InterPro" id="IPR007083">
    <property type="entry name" value="RNA_pol_Rpb1_4"/>
</dbReference>
<keyword evidence="2" id="KW-0240">DNA-directed RNA polymerase</keyword>
<dbReference type="FunFam" id="3.10.450.40:FF:000032">
    <property type="entry name" value="Required to maintain repression6"/>
    <property type="match status" value="1"/>
</dbReference>
<dbReference type="OrthoDB" id="409625at2759"/>
<evidence type="ECO:0000313" key="10">
    <source>
        <dbReference type="EnsemblPlants" id="KQK07373"/>
    </source>
</evidence>
<dbReference type="STRING" id="15368.A0A0Q3GA61"/>
<dbReference type="Gene3D" id="2.40.40.20">
    <property type="match status" value="1"/>
</dbReference>
<dbReference type="Gene3D" id="1.10.274.100">
    <property type="entry name" value="RNA polymerase Rpb1, domain 3"/>
    <property type="match status" value="1"/>
</dbReference>
<reference evidence="9" key="2">
    <citation type="submission" date="2017-06" db="EMBL/GenBank/DDBJ databases">
        <title>WGS assembly of Brachypodium distachyon.</title>
        <authorList>
            <consortium name="The International Brachypodium Initiative"/>
            <person name="Lucas S."/>
            <person name="Harmon-Smith M."/>
            <person name="Lail K."/>
            <person name="Tice H."/>
            <person name="Grimwood J."/>
            <person name="Bruce D."/>
            <person name="Barry K."/>
            <person name="Shu S."/>
            <person name="Lindquist E."/>
            <person name="Wang M."/>
            <person name="Pitluck S."/>
            <person name="Vogel J.P."/>
            <person name="Garvin D.F."/>
            <person name="Mockler T.C."/>
            <person name="Schmutz J."/>
            <person name="Rokhsar D."/>
            <person name="Bevan M.W."/>
        </authorList>
    </citation>
    <scope>NUCLEOTIDE SEQUENCE</scope>
    <source>
        <strain evidence="9">Bd21</strain>
    </source>
</reference>
<dbReference type="Proteomes" id="UP000008810">
    <property type="component" value="Chromosome 2"/>
</dbReference>
<dbReference type="Gramene" id="KQK07373">
    <property type="protein sequence ID" value="KQK07373"/>
    <property type="gene ID" value="BRADI_2g34876v3"/>
</dbReference>
<dbReference type="KEGG" id="bdi:100842842"/>
<evidence type="ECO:0000256" key="3">
    <source>
        <dbReference type="ARBA" id="ARBA00022679"/>
    </source>
</evidence>
<dbReference type="InterPro" id="IPR006592">
    <property type="entry name" value="RNA_pol_N"/>
</dbReference>
<dbReference type="Pfam" id="PF05000">
    <property type="entry name" value="RNA_pol_Rpb1_4"/>
    <property type="match status" value="1"/>
</dbReference>
<dbReference type="SMART" id="SM00663">
    <property type="entry name" value="RPOLA_N"/>
    <property type="match status" value="1"/>
</dbReference>
<dbReference type="Gene3D" id="3.30.1490.180">
    <property type="entry name" value="RNA polymerase ii"/>
    <property type="match status" value="1"/>
</dbReference>
<keyword evidence="5" id="KW-0862">Zinc</keyword>
<dbReference type="InterPro" id="IPR042102">
    <property type="entry name" value="RNA_pol_Rpb1_3_sf"/>
</dbReference>
<dbReference type="Pfam" id="PF04983">
    <property type="entry name" value="RNA_pol_Rpb1_3"/>
    <property type="match status" value="1"/>
</dbReference>
<dbReference type="ExpressionAtlas" id="A0A0Q3GA61">
    <property type="expression patterns" value="baseline and differential"/>
</dbReference>
<organism evidence="9">
    <name type="scientific">Brachypodium distachyon</name>
    <name type="common">Purple false brome</name>
    <name type="synonym">Trachynia distachya</name>
    <dbReference type="NCBI Taxonomy" id="15368"/>
    <lineage>
        <taxon>Eukaryota</taxon>
        <taxon>Viridiplantae</taxon>
        <taxon>Streptophyta</taxon>
        <taxon>Embryophyta</taxon>
        <taxon>Tracheophyta</taxon>
        <taxon>Spermatophyta</taxon>
        <taxon>Magnoliopsida</taxon>
        <taxon>Liliopsida</taxon>
        <taxon>Poales</taxon>
        <taxon>Poaceae</taxon>
        <taxon>BOP clade</taxon>
        <taxon>Pooideae</taxon>
        <taxon>Stipodae</taxon>
        <taxon>Brachypodieae</taxon>
        <taxon>Brachypodium</taxon>
    </lineage>
</organism>
<evidence type="ECO:0000256" key="5">
    <source>
        <dbReference type="ARBA" id="ARBA00022833"/>
    </source>
</evidence>
<evidence type="ECO:0000256" key="4">
    <source>
        <dbReference type="ARBA" id="ARBA00022695"/>
    </source>
</evidence>
<dbReference type="CDD" id="cd10506">
    <property type="entry name" value="RNAP_IV_RPD1_N"/>
    <property type="match status" value="1"/>
</dbReference>
<dbReference type="SUPFAM" id="SSF64484">
    <property type="entry name" value="beta and beta-prime subunits of DNA dependent RNA-polymerase"/>
    <property type="match status" value="1"/>
</dbReference>
<proteinExistence type="predicted"/>
<evidence type="ECO:0000313" key="9">
    <source>
        <dbReference type="EMBL" id="KQK07373.1"/>
    </source>
</evidence>
<evidence type="ECO:0000256" key="7">
    <source>
        <dbReference type="ARBA" id="ARBA00048552"/>
    </source>
</evidence>
<evidence type="ECO:0000256" key="1">
    <source>
        <dbReference type="ARBA" id="ARBA00012418"/>
    </source>
</evidence>
<keyword evidence="11" id="KW-1185">Reference proteome</keyword>
<dbReference type="InterPro" id="IPR007066">
    <property type="entry name" value="RNA_pol_Rpb1_3"/>
</dbReference>
<dbReference type="RefSeq" id="XP_003566523.1">
    <property type="nucleotide sequence ID" value="XM_003566475.4"/>
</dbReference>
<dbReference type="InterPro" id="IPR040403">
    <property type="entry name" value="NRPD1_N"/>
</dbReference>
<dbReference type="EMBL" id="CM000881">
    <property type="protein sequence ID" value="PNT71743.1"/>
    <property type="molecule type" value="Genomic_DNA"/>
</dbReference>
<protein>
    <recommendedName>
        <fullName evidence="1">DNA-directed RNA polymerase</fullName>
        <ecNumber evidence="1">2.7.7.6</ecNumber>
    </recommendedName>
</protein>
<reference evidence="10" key="3">
    <citation type="submission" date="2018-08" db="UniProtKB">
        <authorList>
            <consortium name="EnsemblPlants"/>
        </authorList>
    </citation>
    <scope>IDENTIFICATION</scope>
    <source>
        <strain evidence="10">cv. Bd21</strain>
    </source>
</reference>
<dbReference type="InterPro" id="IPR044893">
    <property type="entry name" value="RNA_pol_Rpb1_clamp_domain"/>
</dbReference>
<dbReference type="EMBL" id="CM000881">
    <property type="protein sequence ID" value="KQK07373.1"/>
    <property type="molecule type" value="Genomic_DNA"/>
</dbReference>
<sequence length="1470" mass="164394">MSEWTDGPNNEMDVPMAELKALKFDLLSSADIETLSSANIIEASDVTSAKLGLPNAAPQCVTCGSQNVRDCDGHSGVIKLPATVYSPYFLEQLVQFLNQICPGCWTPKQNRDTKRSDAATIQEPCKYCSKDGLYPSVIFKVLTSPRITLSKSKLQRNTSVMDKVSVTAEVINMSKNKSSLEVLPHDYWNFVPHNQPPQPNTTKILLSPYQVFHILKQVDLELITKFAPRRELLFLSCLPVTPNRHRVAEMPYRFSDGPSLAYDDRTKAYKRTVDASKKIDDYRQHPQFSVLASSFVTSRVMECLQSSKLYSKKTDKESSTDSYGTSVKKNDSYGTKWLKDAILSKRSDYAFRSIMVGDPKIRLHEIGIPMDLADLFVPEHVSIYNFKSINLKCNLHLLAKELLIARRNGKLIYVRKENQLEIGDIVYRPLQDGDLILVNRPPSVHQHSLIALSAKLLPVQSVVAINPLNCAPLSGDFDGDCLHGYVPQSIGSRVELGELVSLSHQLLNMQDGRSLVSLTHDSLAAAHLLTSSGVLLNKTEFQQLQMLCVSLSPTPVPSVIKSINPQGPLWTGKQLFGMLLPSGMNFSPDPKLHIKDSEVLACSGGSFWLQNNTSGLFSVLFKQYGGEALEFLSSAQDMLCEFLTMRGLSVSLSDIYLFSDHYSRRKFAEEVNLALDEAEEAFRVTQILLSPNFIPHLKCYDDCDDLSDSYEQSDFVQSNLPIIKSSIMAFKSVFSDLLKMVQQHTPKDNSMMAMINAGSKGSMLKFVQQAACVGLQLPAGKFPFRIPSELTCASWNRHKSLDCDISEGARKRLGGQNSHAVIRNSFIEGLNPLECLLHSISGRANFFSENADVPGTLTKNLMYHLRDIYVAYDGTVRSSYGQQIVQFTYDTAEDIYTDCGQEGEFGAPVGSWAACSISEAAYGALDHPVNVIEDSPLMNLQEVLKCQKGTNSLDHFGLLFLSKNLKKYRYGFEYASLYVQNYLEPMDFSELVNTVMIQYDGGGVQKTKGSPWITHFHISKEMMKRKRLGLRLLVEDLTEHYNAKRDQLNNVIPKVYISKCKCSDDDDCINNQTCCITVVAQDESNSTSTSQLDDLKKRAIPVLLATPVKGFLEFKDVEIQCQRDNELVVKVNMSKHCKSGIFWTTLKKACIGIMGLIDWERSRPGSVYDIFCPCGIDSAWKYFVESLRSKTDDIGRNIHREHLLVVADTLSVSGQFHGLSSQGLKQQRTQLSTSSPFSEACFSRPADTFIKAAKQCSVDNLCGNIDALAWGKEPPAGTSGPFKIMYAGKPHEPVQNENIYGFLHNPEVWGPEKNHMETDSTRTKNASERWSSGNATFNGGTISVEQNYLGAKVGVWDSIIDMRTCLQNMLREYQLDEYVVELDKSRVIEALRFHPRGREKIGVGIRDIKIGQHPSHPGTRCFILVRNDDTTEDVSYKKCVQGAADSISPQLGSHMEKILQTRSFCRDSWR</sequence>
<dbReference type="Gene3D" id="3.10.450.40">
    <property type="match status" value="1"/>
</dbReference>
<dbReference type="PANTHER" id="PTHR19376:SF36">
    <property type="entry name" value="DNA-DIRECTED RNA POLYMERASE IV SUBUNIT 1"/>
    <property type="match status" value="1"/>
</dbReference>
<name>A0A0Q3GA61_BRADI</name>
<evidence type="ECO:0000256" key="6">
    <source>
        <dbReference type="ARBA" id="ARBA00023163"/>
    </source>
</evidence>
<dbReference type="EnsemblPlants" id="KQK07373">
    <property type="protein sequence ID" value="KQK07373"/>
    <property type="gene ID" value="BRADI_2g34876v3"/>
</dbReference>
<feature type="domain" description="RNA polymerase N-terminal" evidence="8">
    <location>
        <begin position="231"/>
        <end position="530"/>
    </location>
</feature>
<keyword evidence="6" id="KW-0804">Transcription</keyword>
<evidence type="ECO:0000313" key="11">
    <source>
        <dbReference type="Proteomes" id="UP000008810"/>
    </source>
</evidence>
<dbReference type="Gene3D" id="4.10.860.120">
    <property type="entry name" value="RNA polymerase II, clamp domain"/>
    <property type="match status" value="1"/>
</dbReference>
<comment type="catalytic activity">
    <reaction evidence="7">
        <text>RNA(n) + a ribonucleoside 5'-triphosphate = RNA(n+1) + diphosphate</text>
        <dbReference type="Rhea" id="RHEA:21248"/>
        <dbReference type="Rhea" id="RHEA-COMP:14527"/>
        <dbReference type="Rhea" id="RHEA-COMP:17342"/>
        <dbReference type="ChEBI" id="CHEBI:33019"/>
        <dbReference type="ChEBI" id="CHEBI:61557"/>
        <dbReference type="ChEBI" id="CHEBI:140395"/>
        <dbReference type="EC" id="2.7.7.6"/>
    </reaction>
</comment>
<reference evidence="9 10" key="1">
    <citation type="journal article" date="2010" name="Nature">
        <title>Genome sequencing and analysis of the model grass Brachypodium distachyon.</title>
        <authorList>
            <consortium name="International Brachypodium Initiative"/>
        </authorList>
    </citation>
    <scope>NUCLEOTIDE SEQUENCE [LARGE SCALE GENOMIC DNA]</scope>
    <source>
        <strain evidence="9 10">Bd21</strain>
    </source>
</reference>
<dbReference type="Gene3D" id="1.10.132.30">
    <property type="match status" value="1"/>
</dbReference>
<dbReference type="Pfam" id="PF00623">
    <property type="entry name" value="RNA_pol_Rpb1_2"/>
    <property type="match status" value="1"/>
</dbReference>
<evidence type="ECO:0000259" key="8">
    <source>
        <dbReference type="SMART" id="SM00663"/>
    </source>
</evidence>
<evidence type="ECO:0000256" key="2">
    <source>
        <dbReference type="ARBA" id="ARBA00022478"/>
    </source>
</evidence>
<dbReference type="EC" id="2.7.7.6" evidence="1"/>
<dbReference type="InterPro" id="IPR045867">
    <property type="entry name" value="DNA-dir_RpoC_beta_prime"/>
</dbReference>
<dbReference type="GeneID" id="100842842"/>
<dbReference type="GO" id="GO:0003677">
    <property type="term" value="F:DNA binding"/>
    <property type="evidence" value="ECO:0007669"/>
    <property type="project" value="InterPro"/>
</dbReference>
<dbReference type="EnsemblPlants" id="PNT71743">
    <property type="protein sequence ID" value="PNT71743"/>
    <property type="gene ID" value="BRADI_2g34876v3"/>
</dbReference>
<keyword evidence="3" id="KW-0808">Transferase</keyword>
<dbReference type="GO" id="GO:0006351">
    <property type="term" value="P:DNA-templated transcription"/>
    <property type="evidence" value="ECO:0000318"/>
    <property type="project" value="GO_Central"/>
</dbReference>
<dbReference type="SMR" id="A0A0Q3GA61"/>
<dbReference type="Gramene" id="PNT71743">
    <property type="protein sequence ID" value="PNT71743"/>
    <property type="gene ID" value="BRADI_2g34876v3"/>
</dbReference>
<dbReference type="InterPro" id="IPR000722">
    <property type="entry name" value="RNA_pol_asu"/>
</dbReference>
<dbReference type="GO" id="GO:0000418">
    <property type="term" value="C:RNA polymerase IV complex"/>
    <property type="evidence" value="ECO:0000318"/>
    <property type="project" value="GO_Central"/>
</dbReference>